<proteinExistence type="predicted"/>
<dbReference type="Pfam" id="PF10554">
    <property type="entry name" value="Phage_ASH"/>
    <property type="match status" value="1"/>
</dbReference>
<dbReference type="AlphaFoldDB" id="A0A6B9FW06"/>
<evidence type="ECO:0008006" key="3">
    <source>
        <dbReference type="Google" id="ProtNLM"/>
    </source>
</evidence>
<dbReference type="Proteomes" id="UP000502005">
    <property type="component" value="Chromosome"/>
</dbReference>
<accession>A0A6B9FW06</accession>
<organism evidence="1 2">
    <name type="scientific">Pantoea cypripedii</name>
    <name type="common">Pectobacterium cypripedii</name>
    <name type="synonym">Erwinia cypripedii</name>
    <dbReference type="NCBI Taxonomy" id="55209"/>
    <lineage>
        <taxon>Bacteria</taxon>
        <taxon>Pseudomonadati</taxon>
        <taxon>Pseudomonadota</taxon>
        <taxon>Gammaproteobacteria</taxon>
        <taxon>Enterobacterales</taxon>
        <taxon>Erwiniaceae</taxon>
        <taxon>Pantoea</taxon>
    </lineage>
</organism>
<evidence type="ECO:0000313" key="2">
    <source>
        <dbReference type="Proteomes" id="UP000502005"/>
    </source>
</evidence>
<protein>
    <recommendedName>
        <fullName evidence="3">Ash-like/host cell division inhibitor Icd-like protein</fullName>
    </recommendedName>
</protein>
<sequence length="183" mass="19562">MLNSSFSLAGVFQYNQHAAAKSAAGIGVPNSPTIPKYTHRVYLGKACAHLLSMVARAGLPKGRPESVGAGTPTLFGLPPNGIGVSGGSFTHTPTEAAIWLLPFLVCTRNTSVPIRGCAMYDSTPLSAEEVLDHCRALAFAIVELDQSLVKELLMYVLHVNTTTGWPFFSTRFARFSPFSVSAF</sequence>
<dbReference type="InterPro" id="IPR018880">
    <property type="entry name" value="Phage_P4_Ash"/>
</dbReference>
<name>A0A6B9FW06_PANCY</name>
<evidence type="ECO:0000313" key="1">
    <source>
        <dbReference type="EMBL" id="QGY28334.1"/>
    </source>
</evidence>
<reference evidence="1 2" key="1">
    <citation type="submission" date="2017-11" db="EMBL/GenBank/DDBJ databases">
        <title>Genome sequence of Pantoea cypripedii NE1.</title>
        <authorList>
            <person name="Nascimento F.X."/>
        </authorList>
    </citation>
    <scope>NUCLEOTIDE SEQUENCE [LARGE SCALE GENOMIC DNA]</scope>
    <source>
        <strain evidence="1 2">NE1</strain>
    </source>
</reference>
<gene>
    <name evidence="1" type="ORF">CUN67_05020</name>
</gene>
<dbReference type="EMBL" id="CP024768">
    <property type="protein sequence ID" value="QGY28334.1"/>
    <property type="molecule type" value="Genomic_DNA"/>
</dbReference>